<organism evidence="12 13">
    <name type="scientific">Cellulomonas fimi</name>
    <dbReference type="NCBI Taxonomy" id="1708"/>
    <lineage>
        <taxon>Bacteria</taxon>
        <taxon>Bacillati</taxon>
        <taxon>Actinomycetota</taxon>
        <taxon>Actinomycetes</taxon>
        <taxon>Micrococcales</taxon>
        <taxon>Cellulomonadaceae</taxon>
        <taxon>Cellulomonas</taxon>
    </lineage>
</organism>
<dbReference type="PANTHER" id="PTHR30349:SF77">
    <property type="entry name" value="TYROSINE RECOMBINASE XERC"/>
    <property type="match status" value="1"/>
</dbReference>
<dbReference type="InterPro" id="IPR002104">
    <property type="entry name" value="Integrase_catalytic"/>
</dbReference>
<dbReference type="InterPro" id="IPR023009">
    <property type="entry name" value="Tyrosine_recombinase_XerC/XerD"/>
</dbReference>
<dbReference type="AlphaFoldDB" id="A0A7Y0LWM8"/>
<evidence type="ECO:0000256" key="9">
    <source>
        <dbReference type="HAMAP-Rule" id="MF_01808"/>
    </source>
</evidence>
<dbReference type="Gene3D" id="1.10.443.10">
    <property type="entry name" value="Intergrase catalytic core"/>
    <property type="match status" value="1"/>
</dbReference>
<dbReference type="GO" id="GO:0006313">
    <property type="term" value="P:DNA transposition"/>
    <property type="evidence" value="ECO:0007669"/>
    <property type="project" value="UniProtKB-UniRule"/>
</dbReference>
<keyword evidence="7 9" id="KW-0233">DNA recombination</keyword>
<feature type="active site" evidence="9">
    <location>
        <position position="281"/>
    </location>
</feature>
<evidence type="ECO:0000256" key="2">
    <source>
        <dbReference type="ARBA" id="ARBA00022490"/>
    </source>
</evidence>
<evidence type="ECO:0000256" key="4">
    <source>
        <dbReference type="ARBA" id="ARBA00022829"/>
    </source>
</evidence>
<evidence type="ECO:0000256" key="3">
    <source>
        <dbReference type="ARBA" id="ARBA00022618"/>
    </source>
</evidence>
<feature type="active site" evidence="9">
    <location>
        <position position="258"/>
    </location>
</feature>
<comment type="function">
    <text evidence="9">Site-specific tyrosine recombinase, which acts by catalyzing the cutting and rejoining of the recombining DNA molecules. The XerC-XerD complex is essential to convert dimers of the bacterial chromosome into monomers to permit their segregation at cell division. It also contributes to the segregational stability of plasmids.</text>
</comment>
<comment type="similarity">
    <text evidence="9">Belongs to the 'phage' integrase family. XerC subfamily.</text>
</comment>
<protein>
    <recommendedName>
        <fullName evidence="9">Tyrosine recombinase XerC</fullName>
    </recommendedName>
</protein>
<dbReference type="InterPro" id="IPR011010">
    <property type="entry name" value="DNA_brk_join_enz"/>
</dbReference>
<feature type="active site" evidence="9">
    <location>
        <position position="161"/>
    </location>
</feature>
<keyword evidence="4 9" id="KW-0159">Chromosome partition</keyword>
<feature type="domain" description="Tyr recombinase" evidence="10">
    <location>
        <begin position="117"/>
        <end position="303"/>
    </location>
</feature>
<dbReference type="SUPFAM" id="SSF56349">
    <property type="entry name" value="DNA breaking-rejoining enzymes"/>
    <property type="match status" value="1"/>
</dbReference>
<evidence type="ECO:0000313" key="13">
    <source>
        <dbReference type="Proteomes" id="UP000562124"/>
    </source>
</evidence>
<evidence type="ECO:0000256" key="7">
    <source>
        <dbReference type="ARBA" id="ARBA00023172"/>
    </source>
</evidence>
<proteinExistence type="inferred from homology"/>
<evidence type="ECO:0000259" key="10">
    <source>
        <dbReference type="PROSITE" id="PS51898"/>
    </source>
</evidence>
<sequence>MDAPGVRPALWSSELQVAFETHLAAQRGLSEHTVRAYLGDLEHLLAYAADRGVTTLDGVDLSVLRGWLAVMAAVPLSRATLARRGAAARTFFAWAQRTGRVAADPALRLASARATVSLPTVLGVAPAARLLDVARTRADDGDPVHLRDWAALELLYATGARVGELVAVDVDDVDLDQRLLRVMGKGAKERLVPFGVPAATAVTRWLADGRPLLATGTSGPALLLGRRGRRADARQIRAASHEVAALAEVDDVAPHGLRHSAATHLLDGGSDLRSVQEVLGHATLATTQRYTHVSAERLRRSFEQAHPRA</sequence>
<dbReference type="InterPro" id="IPR013762">
    <property type="entry name" value="Integrase-like_cat_sf"/>
</dbReference>
<dbReference type="InterPro" id="IPR050090">
    <property type="entry name" value="Tyrosine_recombinase_XerCD"/>
</dbReference>
<dbReference type="PROSITE" id="PS51900">
    <property type="entry name" value="CB"/>
    <property type="match status" value="1"/>
</dbReference>
<keyword evidence="8 9" id="KW-0131">Cell cycle</keyword>
<evidence type="ECO:0000256" key="8">
    <source>
        <dbReference type="ARBA" id="ARBA00023306"/>
    </source>
</evidence>
<evidence type="ECO:0000256" key="1">
    <source>
        <dbReference type="ARBA" id="ARBA00004496"/>
    </source>
</evidence>
<reference evidence="12 13" key="1">
    <citation type="submission" date="2020-04" db="EMBL/GenBank/DDBJ databases">
        <title>Sequencing and Assembly of C. fimi.</title>
        <authorList>
            <person name="Ramsey A.R."/>
        </authorList>
    </citation>
    <scope>NUCLEOTIDE SEQUENCE [LARGE SCALE GENOMIC DNA]</scope>
    <source>
        <strain evidence="12 13">SB</strain>
    </source>
</reference>
<evidence type="ECO:0000259" key="11">
    <source>
        <dbReference type="PROSITE" id="PS51900"/>
    </source>
</evidence>
<dbReference type="Gene3D" id="1.10.150.130">
    <property type="match status" value="1"/>
</dbReference>
<dbReference type="HAMAP" id="MF_01808">
    <property type="entry name" value="Recomb_XerC_XerD"/>
    <property type="match status" value="1"/>
</dbReference>
<keyword evidence="3 9" id="KW-0132">Cell division</keyword>
<keyword evidence="2 9" id="KW-0963">Cytoplasm</keyword>
<comment type="subcellular location">
    <subcellularLocation>
        <location evidence="1 9">Cytoplasm</location>
    </subcellularLocation>
</comment>
<dbReference type="GO" id="GO:0005737">
    <property type="term" value="C:cytoplasm"/>
    <property type="evidence" value="ECO:0007669"/>
    <property type="project" value="UniProtKB-SubCell"/>
</dbReference>
<evidence type="ECO:0000256" key="5">
    <source>
        <dbReference type="ARBA" id="ARBA00022908"/>
    </source>
</evidence>
<keyword evidence="5 9" id="KW-0229">DNA integration</keyword>
<gene>
    <name evidence="9" type="primary">xerC</name>
    <name evidence="12" type="ORF">HIR71_04995</name>
</gene>
<dbReference type="InterPro" id="IPR004107">
    <property type="entry name" value="Integrase_SAM-like_N"/>
</dbReference>
<feature type="active site" description="O-(3'-phospho-DNA)-tyrosine intermediate" evidence="9">
    <location>
        <position position="290"/>
    </location>
</feature>
<name>A0A7Y0LWM8_CELFI</name>
<evidence type="ECO:0000256" key="6">
    <source>
        <dbReference type="ARBA" id="ARBA00023125"/>
    </source>
</evidence>
<keyword evidence="6 9" id="KW-0238">DNA-binding</keyword>
<feature type="active site" evidence="9">
    <location>
        <position position="255"/>
    </location>
</feature>
<dbReference type="PANTHER" id="PTHR30349">
    <property type="entry name" value="PHAGE INTEGRASE-RELATED"/>
    <property type="match status" value="1"/>
</dbReference>
<dbReference type="PROSITE" id="PS51898">
    <property type="entry name" value="TYR_RECOMBINASE"/>
    <property type="match status" value="1"/>
</dbReference>
<dbReference type="InterPro" id="IPR044068">
    <property type="entry name" value="CB"/>
</dbReference>
<accession>A0A7Y0LWM8</accession>
<dbReference type="Pfam" id="PF02899">
    <property type="entry name" value="Phage_int_SAM_1"/>
    <property type="match status" value="1"/>
</dbReference>
<dbReference type="GO" id="GO:0009037">
    <property type="term" value="F:tyrosine-based site-specific recombinase activity"/>
    <property type="evidence" value="ECO:0007669"/>
    <property type="project" value="UniProtKB-UniRule"/>
</dbReference>
<keyword evidence="13" id="KW-1185">Reference proteome</keyword>
<dbReference type="InterPro" id="IPR010998">
    <property type="entry name" value="Integrase_recombinase_N"/>
</dbReference>
<comment type="subunit">
    <text evidence="9">Forms a cyclic heterotetrameric complex composed of two molecules of XerC and two molecules of XerD.</text>
</comment>
<evidence type="ECO:0000313" key="12">
    <source>
        <dbReference type="EMBL" id="NMR19586.1"/>
    </source>
</evidence>
<dbReference type="GO" id="GO:0051301">
    <property type="term" value="P:cell division"/>
    <property type="evidence" value="ECO:0007669"/>
    <property type="project" value="UniProtKB-KW"/>
</dbReference>
<comment type="caution">
    <text evidence="12">The sequence shown here is derived from an EMBL/GenBank/DDBJ whole genome shotgun (WGS) entry which is preliminary data.</text>
</comment>
<feature type="active site" evidence="9">
    <location>
        <position position="185"/>
    </location>
</feature>
<dbReference type="Proteomes" id="UP000562124">
    <property type="component" value="Unassembled WGS sequence"/>
</dbReference>
<dbReference type="GO" id="GO:0003677">
    <property type="term" value="F:DNA binding"/>
    <property type="evidence" value="ECO:0007669"/>
    <property type="project" value="UniProtKB-UniRule"/>
</dbReference>
<dbReference type="Pfam" id="PF00589">
    <property type="entry name" value="Phage_integrase"/>
    <property type="match status" value="1"/>
</dbReference>
<feature type="domain" description="Core-binding (CB)" evidence="11">
    <location>
        <begin position="10"/>
        <end position="96"/>
    </location>
</feature>
<dbReference type="GO" id="GO:0007059">
    <property type="term" value="P:chromosome segregation"/>
    <property type="evidence" value="ECO:0007669"/>
    <property type="project" value="UniProtKB-UniRule"/>
</dbReference>
<dbReference type="EMBL" id="JABCJJ010000005">
    <property type="protein sequence ID" value="NMR19586.1"/>
    <property type="molecule type" value="Genomic_DNA"/>
</dbReference>